<organism evidence="1">
    <name type="scientific">Anguilla anguilla</name>
    <name type="common">European freshwater eel</name>
    <name type="synonym">Muraena anguilla</name>
    <dbReference type="NCBI Taxonomy" id="7936"/>
    <lineage>
        <taxon>Eukaryota</taxon>
        <taxon>Metazoa</taxon>
        <taxon>Chordata</taxon>
        <taxon>Craniata</taxon>
        <taxon>Vertebrata</taxon>
        <taxon>Euteleostomi</taxon>
        <taxon>Actinopterygii</taxon>
        <taxon>Neopterygii</taxon>
        <taxon>Teleostei</taxon>
        <taxon>Anguilliformes</taxon>
        <taxon>Anguillidae</taxon>
        <taxon>Anguilla</taxon>
    </lineage>
</organism>
<proteinExistence type="predicted"/>
<reference evidence="1" key="1">
    <citation type="submission" date="2014-11" db="EMBL/GenBank/DDBJ databases">
        <authorList>
            <person name="Amaro Gonzalez C."/>
        </authorList>
    </citation>
    <scope>NUCLEOTIDE SEQUENCE</scope>
</reference>
<name>A0A0E9Q0T6_ANGAN</name>
<dbReference type="EMBL" id="GBXM01098642">
    <property type="protein sequence ID" value="JAH09935.1"/>
    <property type="molecule type" value="Transcribed_RNA"/>
</dbReference>
<protein>
    <submittedName>
        <fullName evidence="1">Uncharacterized protein</fullName>
    </submittedName>
</protein>
<evidence type="ECO:0000313" key="1">
    <source>
        <dbReference type="EMBL" id="JAH09935.1"/>
    </source>
</evidence>
<dbReference type="AlphaFoldDB" id="A0A0E9Q0T6"/>
<accession>A0A0E9Q0T6</accession>
<reference evidence="1" key="2">
    <citation type="journal article" date="2015" name="Fish Shellfish Immunol.">
        <title>Early steps in the European eel (Anguilla anguilla)-Vibrio vulnificus interaction in the gills: Role of the RtxA13 toxin.</title>
        <authorList>
            <person name="Callol A."/>
            <person name="Pajuelo D."/>
            <person name="Ebbesson L."/>
            <person name="Teles M."/>
            <person name="MacKenzie S."/>
            <person name="Amaro C."/>
        </authorList>
    </citation>
    <scope>NUCLEOTIDE SEQUENCE</scope>
</reference>
<sequence>MAPFPLTTRTSVSQNSGLIHGELDIRPTLIYLPSRLSSPEPMG</sequence>